<dbReference type="AlphaFoldDB" id="A0AA89C206"/>
<dbReference type="InterPro" id="IPR002126">
    <property type="entry name" value="Cadherin-like_dom"/>
</dbReference>
<gene>
    <name evidence="4" type="ORF">FSP39_019536</name>
</gene>
<dbReference type="GO" id="GO:0007156">
    <property type="term" value="P:homophilic cell adhesion via plasma membrane adhesion molecules"/>
    <property type="evidence" value="ECO:0007669"/>
    <property type="project" value="InterPro"/>
</dbReference>
<feature type="domain" description="Cadherin" evidence="3">
    <location>
        <begin position="11"/>
        <end position="98"/>
    </location>
</feature>
<proteinExistence type="predicted"/>
<dbReference type="PROSITE" id="PS50268">
    <property type="entry name" value="CADHERIN_2"/>
    <property type="match status" value="1"/>
</dbReference>
<dbReference type="GO" id="GO:0005509">
    <property type="term" value="F:calcium ion binding"/>
    <property type="evidence" value="ECO:0007669"/>
    <property type="project" value="UniProtKB-UniRule"/>
</dbReference>
<comment type="caution">
    <text evidence="4">The sequence shown here is derived from an EMBL/GenBank/DDBJ whole genome shotgun (WGS) entry which is preliminary data.</text>
</comment>
<feature type="transmembrane region" description="Helical" evidence="2">
    <location>
        <begin position="106"/>
        <end position="127"/>
    </location>
</feature>
<dbReference type="CDD" id="cd11304">
    <property type="entry name" value="Cadherin_repeat"/>
    <property type="match status" value="1"/>
</dbReference>
<keyword evidence="2" id="KW-0812">Transmembrane</keyword>
<keyword evidence="1" id="KW-0106">Calcium</keyword>
<accession>A0AA89C206</accession>
<keyword evidence="5" id="KW-1185">Reference proteome</keyword>
<sequence>MGVLRTEPGLIGAADGDVLINNSISYSLLYGEPRDYYKYFEISTFDGSVNKTANVTDDDPQDYVLLIKATEISTASKSKVAVLSVTVTNMVTTETPIVTVDHNVLLVLRIASGVIILGFTAAFAVIIRHRMRKYWASKKTHPDPDIRSLTSPRFADLELVKEDSFLKENTIILTDAKVSETVLSVNNID</sequence>
<dbReference type="Proteomes" id="UP001186944">
    <property type="component" value="Unassembled WGS sequence"/>
</dbReference>
<dbReference type="SUPFAM" id="SSF49313">
    <property type="entry name" value="Cadherin-like"/>
    <property type="match status" value="1"/>
</dbReference>
<evidence type="ECO:0000256" key="1">
    <source>
        <dbReference type="PROSITE-ProRule" id="PRU00043"/>
    </source>
</evidence>
<dbReference type="InterPro" id="IPR015919">
    <property type="entry name" value="Cadherin-like_sf"/>
</dbReference>
<evidence type="ECO:0000256" key="2">
    <source>
        <dbReference type="SAM" id="Phobius"/>
    </source>
</evidence>
<keyword evidence="2" id="KW-0472">Membrane</keyword>
<dbReference type="EMBL" id="VSWD01000010">
    <property type="protein sequence ID" value="KAK3091392.1"/>
    <property type="molecule type" value="Genomic_DNA"/>
</dbReference>
<dbReference type="GO" id="GO:0016020">
    <property type="term" value="C:membrane"/>
    <property type="evidence" value="ECO:0007669"/>
    <property type="project" value="InterPro"/>
</dbReference>
<protein>
    <recommendedName>
        <fullName evidence="3">Cadherin domain-containing protein</fullName>
    </recommendedName>
</protein>
<dbReference type="Gene3D" id="2.60.40.60">
    <property type="entry name" value="Cadherins"/>
    <property type="match status" value="1"/>
</dbReference>
<reference evidence="4" key="1">
    <citation type="submission" date="2019-08" db="EMBL/GenBank/DDBJ databases">
        <title>The improved chromosome-level genome for the pearl oyster Pinctada fucata martensii using PacBio sequencing and Hi-C.</title>
        <authorList>
            <person name="Zheng Z."/>
        </authorList>
    </citation>
    <scope>NUCLEOTIDE SEQUENCE</scope>
    <source>
        <strain evidence="4">ZZ-2019</strain>
        <tissue evidence="4">Adductor muscle</tissue>
    </source>
</reference>
<evidence type="ECO:0000313" key="5">
    <source>
        <dbReference type="Proteomes" id="UP001186944"/>
    </source>
</evidence>
<evidence type="ECO:0000313" key="4">
    <source>
        <dbReference type="EMBL" id="KAK3091392.1"/>
    </source>
</evidence>
<keyword evidence="2" id="KW-1133">Transmembrane helix</keyword>
<evidence type="ECO:0000259" key="3">
    <source>
        <dbReference type="PROSITE" id="PS50268"/>
    </source>
</evidence>
<organism evidence="4 5">
    <name type="scientific">Pinctada imbricata</name>
    <name type="common">Atlantic pearl-oyster</name>
    <name type="synonym">Pinctada martensii</name>
    <dbReference type="NCBI Taxonomy" id="66713"/>
    <lineage>
        <taxon>Eukaryota</taxon>
        <taxon>Metazoa</taxon>
        <taxon>Spiralia</taxon>
        <taxon>Lophotrochozoa</taxon>
        <taxon>Mollusca</taxon>
        <taxon>Bivalvia</taxon>
        <taxon>Autobranchia</taxon>
        <taxon>Pteriomorphia</taxon>
        <taxon>Pterioida</taxon>
        <taxon>Pterioidea</taxon>
        <taxon>Pteriidae</taxon>
        <taxon>Pinctada</taxon>
    </lineage>
</organism>
<name>A0AA89C206_PINIB</name>